<feature type="transmembrane region" description="Helical" evidence="1">
    <location>
        <begin position="56"/>
        <end position="73"/>
    </location>
</feature>
<dbReference type="KEGG" id="vei:Veis_4062"/>
<proteinExistence type="predicted"/>
<sequence>MQDSGRHPKALAAKANPSMALPGPYPVGIWLGWRGGILSIGPRPGHFRVRRSAGRVCWLVAATASVAALAALLEGLNGAPTCIGAGPVGRFSGCGPCRRA</sequence>
<keyword evidence="3" id="KW-1185">Reference proteome</keyword>
<reference evidence="3" key="1">
    <citation type="submission" date="2006-12" db="EMBL/GenBank/DDBJ databases">
        <title>Complete sequence of chromosome 1 of Verminephrobacter eiseniae EF01-2.</title>
        <authorList>
            <person name="Copeland A."/>
            <person name="Lucas S."/>
            <person name="Lapidus A."/>
            <person name="Barry K."/>
            <person name="Detter J.C."/>
            <person name="Glavina del Rio T."/>
            <person name="Dalin E."/>
            <person name="Tice H."/>
            <person name="Pitluck S."/>
            <person name="Chertkov O."/>
            <person name="Brettin T."/>
            <person name="Bruce D."/>
            <person name="Han C."/>
            <person name="Tapia R."/>
            <person name="Gilna P."/>
            <person name="Schmutz J."/>
            <person name="Larimer F."/>
            <person name="Land M."/>
            <person name="Hauser L."/>
            <person name="Kyrpides N."/>
            <person name="Kim E."/>
            <person name="Stahl D."/>
            <person name="Richardson P."/>
        </authorList>
    </citation>
    <scope>NUCLEOTIDE SEQUENCE [LARGE SCALE GENOMIC DNA]</scope>
    <source>
        <strain evidence="3">EF01-2</strain>
    </source>
</reference>
<dbReference type="EMBL" id="CP000542">
    <property type="protein sequence ID" value="ABM59767.1"/>
    <property type="molecule type" value="Genomic_DNA"/>
</dbReference>
<keyword evidence="1" id="KW-1133">Transmembrane helix</keyword>
<protein>
    <submittedName>
        <fullName evidence="2">Uncharacterized protein</fullName>
    </submittedName>
</protein>
<evidence type="ECO:0000313" key="2">
    <source>
        <dbReference type="EMBL" id="ABM59767.1"/>
    </source>
</evidence>
<accession>A1WQ60</accession>
<evidence type="ECO:0000313" key="3">
    <source>
        <dbReference type="Proteomes" id="UP000000374"/>
    </source>
</evidence>
<keyword evidence="1" id="KW-0472">Membrane</keyword>
<keyword evidence="1" id="KW-0812">Transmembrane</keyword>
<name>A1WQ60_VEREI</name>
<dbReference type="HOGENOM" id="CLU_2304861_0_0_4"/>
<organism evidence="2 3">
    <name type="scientific">Verminephrobacter eiseniae (strain EF01-2)</name>
    <dbReference type="NCBI Taxonomy" id="391735"/>
    <lineage>
        <taxon>Bacteria</taxon>
        <taxon>Pseudomonadati</taxon>
        <taxon>Pseudomonadota</taxon>
        <taxon>Betaproteobacteria</taxon>
        <taxon>Burkholderiales</taxon>
        <taxon>Comamonadaceae</taxon>
        <taxon>Verminephrobacter</taxon>
    </lineage>
</organism>
<dbReference type="Proteomes" id="UP000000374">
    <property type="component" value="Chromosome"/>
</dbReference>
<gene>
    <name evidence="2" type="ordered locus">Veis_4062</name>
</gene>
<dbReference type="AlphaFoldDB" id="A1WQ60"/>
<evidence type="ECO:0000256" key="1">
    <source>
        <dbReference type="SAM" id="Phobius"/>
    </source>
</evidence>